<dbReference type="PANTHER" id="PTHR46910:SF38">
    <property type="entry name" value="ZN(2)-C6 FUNGAL-TYPE DOMAIN-CONTAINING PROTEIN"/>
    <property type="match status" value="1"/>
</dbReference>
<dbReference type="GO" id="GO:0006351">
    <property type="term" value="P:DNA-templated transcription"/>
    <property type="evidence" value="ECO:0007669"/>
    <property type="project" value="InterPro"/>
</dbReference>
<dbReference type="SMART" id="SM00906">
    <property type="entry name" value="Fungal_trans"/>
    <property type="match status" value="1"/>
</dbReference>
<dbReference type="GO" id="GO:0008270">
    <property type="term" value="F:zinc ion binding"/>
    <property type="evidence" value="ECO:0007669"/>
    <property type="project" value="InterPro"/>
</dbReference>
<dbReference type="OrthoDB" id="4456959at2759"/>
<dbReference type="SUPFAM" id="SSF57701">
    <property type="entry name" value="Zn2/Cys6 DNA-binding domain"/>
    <property type="match status" value="1"/>
</dbReference>
<name>A0A9P5PE57_9AGAR</name>
<dbReference type="GO" id="GO:0003677">
    <property type="term" value="F:DNA binding"/>
    <property type="evidence" value="ECO:0007669"/>
    <property type="project" value="InterPro"/>
</dbReference>
<dbReference type="GO" id="GO:0000981">
    <property type="term" value="F:DNA-binding transcription factor activity, RNA polymerase II-specific"/>
    <property type="evidence" value="ECO:0007669"/>
    <property type="project" value="InterPro"/>
</dbReference>
<evidence type="ECO:0000259" key="4">
    <source>
        <dbReference type="SMART" id="SM00906"/>
    </source>
</evidence>
<evidence type="ECO:0000313" key="5">
    <source>
        <dbReference type="EMBL" id="KAF9061661.1"/>
    </source>
</evidence>
<dbReference type="InterPro" id="IPR036864">
    <property type="entry name" value="Zn2-C6_fun-type_DNA-bd_sf"/>
</dbReference>
<dbReference type="Proteomes" id="UP000772434">
    <property type="component" value="Unassembled WGS sequence"/>
</dbReference>
<feature type="domain" description="Xylanolytic transcriptional activator regulatory" evidence="4">
    <location>
        <begin position="313"/>
        <end position="376"/>
    </location>
</feature>
<keyword evidence="6" id="KW-1185">Reference proteome</keyword>
<protein>
    <submittedName>
        <fullName evidence="5">Fungal-specific transcription factor domain-containing protein</fullName>
    </submittedName>
</protein>
<dbReference type="InterPro" id="IPR007219">
    <property type="entry name" value="XnlR_reg_dom"/>
</dbReference>
<dbReference type="EMBL" id="JADNRY010000194">
    <property type="protein sequence ID" value="KAF9061661.1"/>
    <property type="molecule type" value="Genomic_DNA"/>
</dbReference>
<dbReference type="InterPro" id="IPR050987">
    <property type="entry name" value="AtrR-like"/>
</dbReference>
<dbReference type="CDD" id="cd00067">
    <property type="entry name" value="GAL4"/>
    <property type="match status" value="1"/>
</dbReference>
<keyword evidence="3" id="KW-0812">Transmembrane</keyword>
<dbReference type="InterPro" id="IPR001138">
    <property type="entry name" value="Zn2Cys6_DnaBD"/>
</dbReference>
<evidence type="ECO:0000313" key="6">
    <source>
        <dbReference type="Proteomes" id="UP000772434"/>
    </source>
</evidence>
<proteinExistence type="predicted"/>
<dbReference type="PANTHER" id="PTHR46910">
    <property type="entry name" value="TRANSCRIPTION FACTOR PDR1"/>
    <property type="match status" value="1"/>
</dbReference>
<keyword evidence="3" id="KW-0472">Membrane</keyword>
<keyword evidence="1" id="KW-0479">Metal-binding</keyword>
<accession>A0A9P5PE57</accession>
<sequence>MSTDPKGRRLQACDECRRRKGDSSNMPDNRCTPCRNYGIECLHTKSGLKRGPKLGSSRSFASQPLKTMVSDILKGSASEIFYLLDDKDTIWKIMTKLANHAVSLQQKLEQYQREHTLSEVAVPVSETQPNTNPENVDDINSINSLSNEFSRFRVGVPKKIHFGESSHMMLVMTALEHRKKLDSGLEEWQSLLLQTKRPEFWNVPVWLSLPEPDFPILVNAYFTQNNVFCPLLHRPSFERSISQGLHLRDPAFSALLLSVCAVGSRYTYFLLIRWFNQLPIKQSAFGQSVSLYHLQMYCLASVYLNMVTGPDIGWMLSGIAMRLAQERGTHRHTELWKRVFWMLVVTDTETSMLFGRPSATSTHDIGKMEPLPAFTQPPERPPLVAFWNCYLKLVEIVGFARQSLYSIRKSEFSINMGLSGKEWNQKAVAELDSALNKWIDSVPGHLRWDAQHQNDVFFSQSAILHSMYYWVQIQIHRRFIPPICANAARSCIRVVEMYLKQKFLAFGHFMHPLFGSAMVLAINLWRAMQMNDQFNARGELADIHKCIDMIRLYETSDIINTVMSVSRLLVSTPKEFGSEPTSWPGDSEVTRPTLADSIQQMNYEDVHSRNESNAFVIDEQDLNLPFYSSELGQLPIHATPDYGGSQGAADTFSLNYPYVGQAKQLMYELESQSSASALANAYLYDFPASDHIENSASLQYQNPQNPSLGINNQDWDAFMANVQRLLPTINTSENQGSWSM</sequence>
<dbReference type="AlphaFoldDB" id="A0A9P5PE57"/>
<reference evidence="5" key="1">
    <citation type="submission" date="2020-11" db="EMBL/GenBank/DDBJ databases">
        <authorList>
            <consortium name="DOE Joint Genome Institute"/>
            <person name="Ahrendt S."/>
            <person name="Riley R."/>
            <person name="Andreopoulos W."/>
            <person name="Labutti K."/>
            <person name="Pangilinan J."/>
            <person name="Ruiz-Duenas F.J."/>
            <person name="Barrasa J.M."/>
            <person name="Sanchez-Garcia M."/>
            <person name="Camarero S."/>
            <person name="Miyauchi S."/>
            <person name="Serrano A."/>
            <person name="Linde D."/>
            <person name="Babiker R."/>
            <person name="Drula E."/>
            <person name="Ayuso-Fernandez I."/>
            <person name="Pacheco R."/>
            <person name="Padilla G."/>
            <person name="Ferreira P."/>
            <person name="Barriuso J."/>
            <person name="Kellner H."/>
            <person name="Castanera R."/>
            <person name="Alfaro M."/>
            <person name="Ramirez L."/>
            <person name="Pisabarro A.G."/>
            <person name="Kuo A."/>
            <person name="Tritt A."/>
            <person name="Lipzen A."/>
            <person name="He G."/>
            <person name="Yan M."/>
            <person name="Ng V."/>
            <person name="Cullen D."/>
            <person name="Martin F."/>
            <person name="Rosso M.-N."/>
            <person name="Henrissat B."/>
            <person name="Hibbett D."/>
            <person name="Martinez A.T."/>
            <person name="Grigoriev I.V."/>
        </authorList>
    </citation>
    <scope>NUCLEOTIDE SEQUENCE</scope>
    <source>
        <strain evidence="5">AH 40177</strain>
    </source>
</reference>
<dbReference type="CDD" id="cd12148">
    <property type="entry name" value="fungal_TF_MHR"/>
    <property type="match status" value="1"/>
</dbReference>
<feature type="transmembrane region" description="Helical" evidence="3">
    <location>
        <begin position="503"/>
        <end position="525"/>
    </location>
</feature>
<evidence type="ECO:0000256" key="3">
    <source>
        <dbReference type="SAM" id="Phobius"/>
    </source>
</evidence>
<keyword evidence="2" id="KW-0539">Nucleus</keyword>
<evidence type="ECO:0000256" key="1">
    <source>
        <dbReference type="ARBA" id="ARBA00022723"/>
    </source>
</evidence>
<evidence type="ECO:0000256" key="2">
    <source>
        <dbReference type="ARBA" id="ARBA00023242"/>
    </source>
</evidence>
<organism evidence="5 6">
    <name type="scientific">Rhodocollybia butyracea</name>
    <dbReference type="NCBI Taxonomy" id="206335"/>
    <lineage>
        <taxon>Eukaryota</taxon>
        <taxon>Fungi</taxon>
        <taxon>Dikarya</taxon>
        <taxon>Basidiomycota</taxon>
        <taxon>Agaricomycotina</taxon>
        <taxon>Agaricomycetes</taxon>
        <taxon>Agaricomycetidae</taxon>
        <taxon>Agaricales</taxon>
        <taxon>Marasmiineae</taxon>
        <taxon>Omphalotaceae</taxon>
        <taxon>Rhodocollybia</taxon>
    </lineage>
</organism>
<gene>
    <name evidence="5" type="ORF">BDP27DRAFT_1337756</name>
</gene>
<comment type="caution">
    <text evidence="5">The sequence shown here is derived from an EMBL/GenBank/DDBJ whole genome shotgun (WGS) entry which is preliminary data.</text>
</comment>
<dbReference type="Pfam" id="PF04082">
    <property type="entry name" value="Fungal_trans"/>
    <property type="match status" value="1"/>
</dbReference>
<keyword evidence="3" id="KW-1133">Transmembrane helix</keyword>
<dbReference type="Gene3D" id="4.10.240.10">
    <property type="entry name" value="Zn(2)-C6 fungal-type DNA-binding domain"/>
    <property type="match status" value="1"/>
</dbReference>